<reference evidence="1 2" key="1">
    <citation type="journal article" date="2014" name="Genome Announc.">
        <title>Draft Genome Sequence of the Iron-Oxidizing, Acidophilic, and Halotolerant 'Thiobacillus prosperus' Type Strain DSM 5130.</title>
        <authorList>
            <person name="Ossandon F.J."/>
            <person name="Cardenas J.P."/>
            <person name="Corbett M."/>
            <person name="Quatrini R."/>
            <person name="Holmes D.S."/>
            <person name="Watkin E."/>
        </authorList>
    </citation>
    <scope>NUCLEOTIDE SEQUENCE [LARGE SCALE GENOMIC DNA]</scope>
    <source>
        <strain evidence="1 2">DSM 5130</strain>
    </source>
</reference>
<gene>
    <name evidence="1" type="ORF">Thpro_020674</name>
</gene>
<sequence>MAEDGVDVLQERMHFLREAEGITEDEDDEIDERMTILSGRGYDLRLMQMENGNAVLGMWYDDLLEIAKDQRLVILDPLRFLHDADENNNGAMTRFMRIVQQIARLTGATFILLHHTRKGGAGDGEDWAAASGAGAITTAARWQASLRPMNATEAANQGVPDEMRPGWVRLAVDKINYGQQPQPTWLQRTEGGILMHGDTPSHLSEIDRIAMRYERASNGGATVDDLY</sequence>
<accession>A0A1A6C8R4</accession>
<keyword evidence="2" id="KW-1185">Reference proteome</keyword>
<evidence type="ECO:0000313" key="2">
    <source>
        <dbReference type="Proteomes" id="UP000029273"/>
    </source>
</evidence>
<organism evidence="1 2">
    <name type="scientific">Acidihalobacter prosperus</name>
    <dbReference type="NCBI Taxonomy" id="160660"/>
    <lineage>
        <taxon>Bacteria</taxon>
        <taxon>Pseudomonadati</taxon>
        <taxon>Pseudomonadota</taxon>
        <taxon>Gammaproteobacteria</taxon>
        <taxon>Chromatiales</taxon>
        <taxon>Ectothiorhodospiraceae</taxon>
        <taxon>Acidihalobacter</taxon>
    </lineage>
</organism>
<dbReference type="Pfam" id="PF13481">
    <property type="entry name" value="AAA_25"/>
    <property type="match status" value="1"/>
</dbReference>
<evidence type="ECO:0000313" key="1">
    <source>
        <dbReference type="EMBL" id="OBS10958.1"/>
    </source>
</evidence>
<evidence type="ECO:0008006" key="3">
    <source>
        <dbReference type="Google" id="ProtNLM"/>
    </source>
</evidence>
<protein>
    <recommendedName>
        <fullName evidence="3">DNA helicase</fullName>
    </recommendedName>
</protein>
<dbReference type="SUPFAM" id="SSF52540">
    <property type="entry name" value="P-loop containing nucleoside triphosphate hydrolases"/>
    <property type="match status" value="1"/>
</dbReference>
<dbReference type="EMBL" id="JQSG02000001">
    <property type="protein sequence ID" value="OBS10958.1"/>
    <property type="molecule type" value="Genomic_DNA"/>
</dbReference>
<dbReference type="InterPro" id="IPR027417">
    <property type="entry name" value="P-loop_NTPase"/>
</dbReference>
<comment type="caution">
    <text evidence="1">The sequence shown here is derived from an EMBL/GenBank/DDBJ whole genome shotgun (WGS) entry which is preliminary data.</text>
</comment>
<dbReference type="AlphaFoldDB" id="A0A1A6C8R4"/>
<name>A0A1A6C8R4_9GAMM</name>
<dbReference type="Gene3D" id="3.40.50.300">
    <property type="entry name" value="P-loop containing nucleotide triphosphate hydrolases"/>
    <property type="match status" value="1"/>
</dbReference>
<proteinExistence type="predicted"/>
<dbReference type="Proteomes" id="UP000029273">
    <property type="component" value="Unassembled WGS sequence"/>
</dbReference>